<dbReference type="EMBL" id="JACJHR010000006">
    <property type="protein sequence ID" value="MBB2498749.1"/>
    <property type="molecule type" value="Genomic_DNA"/>
</dbReference>
<comment type="caution">
    <text evidence="1">The sequence shown here is derived from an EMBL/GenBank/DDBJ whole genome shotgun (WGS) entry which is preliminary data.</text>
</comment>
<sequence>MPFDPNQPRGPDGKWIKTGGVLTAAVLATVVGAASGGDTVTSVGAGLDAATTKSVSGSDTANSKKAARNGDRAEAWRRLALKEVRKEIGKELRCAVQSFGQVQQFFLRHPCQKLDQLLFVVQDSNGNTIAGSGTWVKMPSAESAVQLRRLEDTYGSGDVTPFGTKVLEAGGFRFTGKHYRSRQDGKLVVIAETDPITGRPSDAFLNQVADVADVLPPP</sequence>
<gene>
    <name evidence="1" type="ORF">H5411_06325</name>
</gene>
<dbReference type="Proteomes" id="UP000550260">
    <property type="component" value="Unassembled WGS sequence"/>
</dbReference>
<name>A0A8E2AZC0_9PSEU</name>
<dbReference type="AlphaFoldDB" id="A0A8E2AZC0"/>
<organism evidence="1 2">
    <name type="scientific">Amycolatopsis echigonensis</name>
    <dbReference type="NCBI Taxonomy" id="2576905"/>
    <lineage>
        <taxon>Bacteria</taxon>
        <taxon>Bacillati</taxon>
        <taxon>Actinomycetota</taxon>
        <taxon>Actinomycetes</taxon>
        <taxon>Pseudonocardiales</taxon>
        <taxon>Pseudonocardiaceae</taxon>
        <taxon>Amycolatopsis</taxon>
    </lineage>
</organism>
<evidence type="ECO:0000313" key="1">
    <source>
        <dbReference type="EMBL" id="MBB2498749.1"/>
    </source>
</evidence>
<proteinExistence type="predicted"/>
<accession>A0A8E2AZC0</accession>
<evidence type="ECO:0000313" key="2">
    <source>
        <dbReference type="Proteomes" id="UP000550260"/>
    </source>
</evidence>
<protein>
    <submittedName>
        <fullName evidence="1">Uncharacterized protein</fullName>
    </submittedName>
</protein>
<reference evidence="1 2" key="1">
    <citation type="submission" date="2020-08" db="EMBL/GenBank/DDBJ databases">
        <title>Amycolatopsis echigonensis JCM 21831.</title>
        <authorList>
            <person name="Tedsree N."/>
            <person name="Kuncharoen N."/>
            <person name="Likhitwitayawuid K."/>
            <person name="Tanasupawat S."/>
        </authorList>
    </citation>
    <scope>NUCLEOTIDE SEQUENCE [LARGE SCALE GENOMIC DNA]</scope>
    <source>
        <strain evidence="1 2">JCM 21831</strain>
    </source>
</reference>